<dbReference type="InterPro" id="IPR041679">
    <property type="entry name" value="DNA2/NAM7-like_C"/>
</dbReference>
<evidence type="ECO:0000256" key="4">
    <source>
        <dbReference type="ARBA" id="ARBA00022840"/>
    </source>
</evidence>
<feature type="compositionally biased region" description="Low complexity" evidence="5">
    <location>
        <begin position="743"/>
        <end position="756"/>
    </location>
</feature>
<evidence type="ECO:0000256" key="2">
    <source>
        <dbReference type="ARBA" id="ARBA00022801"/>
    </source>
</evidence>
<dbReference type="OrthoDB" id="6513042at2759"/>
<keyword evidence="3 8" id="KW-0347">Helicase</keyword>
<evidence type="ECO:0000259" key="7">
    <source>
        <dbReference type="Pfam" id="PF13087"/>
    </source>
</evidence>
<dbReference type="GO" id="GO:0005694">
    <property type="term" value="C:chromosome"/>
    <property type="evidence" value="ECO:0007669"/>
    <property type="project" value="UniProtKB-ARBA"/>
</dbReference>
<feature type="domain" description="DNA2/NAM7 helicase helicase" evidence="6">
    <location>
        <begin position="409"/>
        <end position="481"/>
    </location>
</feature>
<accession>A0A0M0J369</accession>
<keyword evidence="2" id="KW-0378">Hydrolase</keyword>
<comment type="caution">
    <text evidence="8">The sequence shown here is derived from an EMBL/GenBank/DDBJ whole genome shotgun (WGS) entry which is preliminary data.</text>
</comment>
<dbReference type="InterPro" id="IPR041677">
    <property type="entry name" value="DNA2/NAM7_AAA_11"/>
</dbReference>
<dbReference type="InterPro" id="IPR027417">
    <property type="entry name" value="P-loop_NTPase"/>
</dbReference>
<keyword evidence="4" id="KW-0067">ATP-binding</keyword>
<evidence type="ECO:0000313" key="8">
    <source>
        <dbReference type="EMBL" id="KOO20960.1"/>
    </source>
</evidence>
<keyword evidence="9" id="KW-1185">Reference proteome</keyword>
<feature type="region of interest" description="Disordered" evidence="5">
    <location>
        <begin position="723"/>
        <end position="784"/>
    </location>
</feature>
<keyword evidence="1" id="KW-0547">Nucleotide-binding</keyword>
<organism evidence="8 9">
    <name type="scientific">Chrysochromulina tobinii</name>
    <dbReference type="NCBI Taxonomy" id="1460289"/>
    <lineage>
        <taxon>Eukaryota</taxon>
        <taxon>Haptista</taxon>
        <taxon>Haptophyta</taxon>
        <taxon>Prymnesiophyceae</taxon>
        <taxon>Prymnesiales</taxon>
        <taxon>Chrysochromulinaceae</taxon>
        <taxon>Chrysochromulina</taxon>
    </lineage>
</organism>
<dbReference type="SUPFAM" id="SSF52540">
    <property type="entry name" value="P-loop containing nucleoside triphosphate hydrolases"/>
    <property type="match status" value="1"/>
</dbReference>
<dbReference type="Gene3D" id="3.40.50.300">
    <property type="entry name" value="P-loop containing nucleotide triphosphate hydrolases"/>
    <property type="match status" value="2"/>
</dbReference>
<dbReference type="AlphaFoldDB" id="A0A0M0J369"/>
<dbReference type="Pfam" id="PF13087">
    <property type="entry name" value="AAA_12"/>
    <property type="match status" value="1"/>
</dbReference>
<evidence type="ECO:0000256" key="1">
    <source>
        <dbReference type="ARBA" id="ARBA00022741"/>
    </source>
</evidence>
<dbReference type="GO" id="GO:0016787">
    <property type="term" value="F:hydrolase activity"/>
    <property type="evidence" value="ECO:0007669"/>
    <property type="project" value="UniProtKB-KW"/>
</dbReference>
<protein>
    <submittedName>
        <fullName evidence="8">DNA2 nam7 helicase family protein</fullName>
    </submittedName>
</protein>
<dbReference type="GO" id="GO:0004386">
    <property type="term" value="F:helicase activity"/>
    <property type="evidence" value="ECO:0007669"/>
    <property type="project" value="UniProtKB-KW"/>
</dbReference>
<dbReference type="PANTHER" id="PTHR10887">
    <property type="entry name" value="DNA2/NAM7 HELICASE FAMILY"/>
    <property type="match status" value="1"/>
</dbReference>
<gene>
    <name evidence="8" type="ORF">Ctob_000400</name>
</gene>
<dbReference type="CDD" id="cd18808">
    <property type="entry name" value="SF1_C_Upf1"/>
    <property type="match status" value="1"/>
</dbReference>
<evidence type="ECO:0000256" key="3">
    <source>
        <dbReference type="ARBA" id="ARBA00022806"/>
    </source>
</evidence>
<dbReference type="Pfam" id="PF13086">
    <property type="entry name" value="AAA_11"/>
    <property type="match status" value="2"/>
</dbReference>
<dbReference type="PANTHER" id="PTHR10887:SF538">
    <property type="entry name" value="HELICASE MAGATAMA 3-RELATED"/>
    <property type="match status" value="1"/>
</dbReference>
<reference evidence="9" key="1">
    <citation type="journal article" date="2015" name="PLoS Genet.">
        <title>Genome Sequence and Transcriptome Analyses of Chrysochromulina tobin: Metabolic Tools for Enhanced Algal Fitness in the Prominent Order Prymnesiales (Haptophyceae).</title>
        <authorList>
            <person name="Hovde B.T."/>
            <person name="Deodato C.R."/>
            <person name="Hunsperger H.M."/>
            <person name="Ryken S.A."/>
            <person name="Yost W."/>
            <person name="Jha R.K."/>
            <person name="Patterson J."/>
            <person name="Monnat R.J. Jr."/>
            <person name="Barlow S.B."/>
            <person name="Starkenburg S.R."/>
            <person name="Cattolico R.A."/>
        </authorList>
    </citation>
    <scope>NUCLEOTIDE SEQUENCE</scope>
    <source>
        <strain evidence="9">CCMP291</strain>
    </source>
</reference>
<dbReference type="GO" id="GO:0005524">
    <property type="term" value="F:ATP binding"/>
    <property type="evidence" value="ECO:0007669"/>
    <property type="project" value="UniProtKB-KW"/>
</dbReference>
<feature type="compositionally biased region" description="Basic and acidic residues" evidence="5">
    <location>
        <begin position="723"/>
        <end position="742"/>
    </location>
</feature>
<name>A0A0M0J369_9EUKA</name>
<proteinExistence type="predicted"/>
<dbReference type="CDD" id="cd18042">
    <property type="entry name" value="DEXXQc_SETX"/>
    <property type="match status" value="1"/>
</dbReference>
<evidence type="ECO:0000313" key="9">
    <source>
        <dbReference type="Proteomes" id="UP000037460"/>
    </source>
</evidence>
<feature type="domain" description="DNA2/NAM7 helicase-like C-terminal" evidence="7">
    <location>
        <begin position="489"/>
        <end position="687"/>
    </location>
</feature>
<dbReference type="FunFam" id="3.40.50.300:FF:000326">
    <property type="entry name" value="P-loop containing nucleoside triphosphate hydrolase"/>
    <property type="match status" value="1"/>
</dbReference>
<feature type="compositionally biased region" description="Basic residues" evidence="5">
    <location>
        <begin position="773"/>
        <end position="784"/>
    </location>
</feature>
<dbReference type="InterPro" id="IPR045055">
    <property type="entry name" value="DNA2/NAM7-like"/>
</dbReference>
<dbReference type="InterPro" id="IPR047187">
    <property type="entry name" value="SF1_C_Upf1"/>
</dbReference>
<feature type="domain" description="DNA2/NAM7 helicase helicase" evidence="6">
    <location>
        <begin position="248"/>
        <end position="395"/>
    </location>
</feature>
<dbReference type="EMBL" id="JWZX01003399">
    <property type="protein sequence ID" value="KOO20960.1"/>
    <property type="molecule type" value="Genomic_DNA"/>
</dbReference>
<dbReference type="Proteomes" id="UP000037460">
    <property type="component" value="Unassembled WGS sequence"/>
</dbReference>
<sequence>MPFVVLSLDEMYKEVLGWDLYVMLSGRPMYQLRDVPERFSSVDEYLDVFEPLLLEECRAQTLRSLYEMTDSRDHHLQLKLVEPLEPFRLLHFESPNREGEKSLFFETDLVFVSHEPLDLEAVEEDANGETRTVPQQFHALAIVVNSTTSGTLMLKVYLPEDPTSRLPPSQHKRLQLLRKVMVPASGKWHVRKLGNMVTINREFQALYSLRELTLASMLLAPGSLDGSAPPPRLQKPPSLWPAIKATHNPSQLAAIRTCLCGRGVTLIQGPPGTGKTKTILGILSVLLASHSAHTLTKSERSSWRDVGEGGDAASTDRHVHLGRAVAEEPPKHVLVCAPSNAAIDEIVSRLLRHTGPGMLNARGESFLPYVVRVGPNVKESLIEVALETMAKKRMATLLEHGETISFDAAKTLVLNEASIVCTTLSCAGYSIFSQLKQGFDTVLIDEAAQAVEVSTLIPLKYACRRLILVGDPSQLPATVFSDHSMKHNYEQSLFQRLQIGGQRVAMLTTQYRMHPAISRFPGRRFYAGALLDAPGQSQLRRAAWHSQRWLGPYVFYDVSDGTASEVSSSWSNELEAQLALAIVRHLLNAYPDAIAPSSIGIISPYNGQVRHIRTLLKESFDEATARLIDVNSVDGFQGREKDIIVLSTVRSDLGQRGQRGIGFLRDARRMNVSITRARSSVFVLGHADTLAKDPLWEAVLQDATDRHCLVKALKPIGPWFEAARKEPERSAPDELDADHAGADGEATAEAASTVVVQRAPEVDTGAVSSPRGARAKRAAKSGRG</sequence>
<evidence type="ECO:0000259" key="6">
    <source>
        <dbReference type="Pfam" id="PF13086"/>
    </source>
</evidence>
<evidence type="ECO:0000256" key="5">
    <source>
        <dbReference type="SAM" id="MobiDB-lite"/>
    </source>
</evidence>